<accession>A0A5B7DIG7</accession>
<name>A0A5B7DIG7_PORTR</name>
<gene>
    <name evidence="1" type="ORF">E2C01_013827</name>
</gene>
<evidence type="ECO:0000313" key="1">
    <source>
        <dbReference type="EMBL" id="MPC20866.1"/>
    </source>
</evidence>
<evidence type="ECO:0000313" key="2">
    <source>
        <dbReference type="Proteomes" id="UP000324222"/>
    </source>
</evidence>
<proteinExistence type="predicted"/>
<protein>
    <submittedName>
        <fullName evidence="1">Uncharacterized protein</fullName>
    </submittedName>
</protein>
<dbReference type="EMBL" id="VSRR010000918">
    <property type="protein sequence ID" value="MPC20866.1"/>
    <property type="molecule type" value="Genomic_DNA"/>
</dbReference>
<keyword evidence="2" id="KW-1185">Reference proteome</keyword>
<dbReference type="AlphaFoldDB" id="A0A5B7DIG7"/>
<sequence length="85" mass="8838">MLLSAGWRSCEGGARNRGEHAGQFLGDSANLAILVCLSLGWLASGWVGSAVSCPGMVPATWACTAAGAWCVQKESIRLCRSVVLD</sequence>
<reference evidence="1 2" key="1">
    <citation type="submission" date="2019-05" db="EMBL/GenBank/DDBJ databases">
        <title>Another draft genome of Portunus trituberculatus and its Hox gene families provides insights of decapod evolution.</title>
        <authorList>
            <person name="Jeong J.-H."/>
            <person name="Song I."/>
            <person name="Kim S."/>
            <person name="Choi T."/>
            <person name="Kim D."/>
            <person name="Ryu S."/>
            <person name="Kim W."/>
        </authorList>
    </citation>
    <scope>NUCLEOTIDE SEQUENCE [LARGE SCALE GENOMIC DNA]</scope>
    <source>
        <tissue evidence="1">Muscle</tissue>
    </source>
</reference>
<comment type="caution">
    <text evidence="1">The sequence shown here is derived from an EMBL/GenBank/DDBJ whole genome shotgun (WGS) entry which is preliminary data.</text>
</comment>
<dbReference type="Proteomes" id="UP000324222">
    <property type="component" value="Unassembled WGS sequence"/>
</dbReference>
<organism evidence="1 2">
    <name type="scientific">Portunus trituberculatus</name>
    <name type="common">Swimming crab</name>
    <name type="synonym">Neptunus trituberculatus</name>
    <dbReference type="NCBI Taxonomy" id="210409"/>
    <lineage>
        <taxon>Eukaryota</taxon>
        <taxon>Metazoa</taxon>
        <taxon>Ecdysozoa</taxon>
        <taxon>Arthropoda</taxon>
        <taxon>Crustacea</taxon>
        <taxon>Multicrustacea</taxon>
        <taxon>Malacostraca</taxon>
        <taxon>Eumalacostraca</taxon>
        <taxon>Eucarida</taxon>
        <taxon>Decapoda</taxon>
        <taxon>Pleocyemata</taxon>
        <taxon>Brachyura</taxon>
        <taxon>Eubrachyura</taxon>
        <taxon>Portunoidea</taxon>
        <taxon>Portunidae</taxon>
        <taxon>Portuninae</taxon>
        <taxon>Portunus</taxon>
    </lineage>
</organism>